<accession>H5SM10</accession>
<dbReference type="SUPFAM" id="SSF54768">
    <property type="entry name" value="dsRNA-binding domain-like"/>
    <property type="match status" value="1"/>
</dbReference>
<dbReference type="AlphaFoldDB" id="H5SM10"/>
<dbReference type="PROSITE" id="PS00517">
    <property type="entry name" value="RNASE_3_1"/>
    <property type="match status" value="1"/>
</dbReference>
<dbReference type="CDD" id="cd00593">
    <property type="entry name" value="RIBOc"/>
    <property type="match status" value="1"/>
</dbReference>
<dbReference type="HAMAP" id="MF_00104">
    <property type="entry name" value="RNase_III"/>
    <property type="match status" value="1"/>
</dbReference>
<evidence type="ECO:0000256" key="5">
    <source>
        <dbReference type="ARBA" id="ARBA00022759"/>
    </source>
</evidence>
<dbReference type="SMART" id="SM00535">
    <property type="entry name" value="RIBOc"/>
    <property type="match status" value="1"/>
</dbReference>
<evidence type="ECO:0000256" key="2">
    <source>
        <dbReference type="ARBA" id="ARBA00010183"/>
    </source>
</evidence>
<keyword evidence="4" id="KW-0540">Nuclease</keyword>
<dbReference type="EMBL" id="AP011769">
    <property type="protein sequence ID" value="BAL57196.1"/>
    <property type="molecule type" value="Genomic_DNA"/>
</dbReference>
<dbReference type="SUPFAM" id="SSF69065">
    <property type="entry name" value="RNase III domain-like"/>
    <property type="match status" value="1"/>
</dbReference>
<dbReference type="InterPro" id="IPR014720">
    <property type="entry name" value="dsRBD_dom"/>
</dbReference>
<dbReference type="Gene3D" id="1.10.1520.10">
    <property type="entry name" value="Ribonuclease III domain"/>
    <property type="match status" value="1"/>
</dbReference>
<dbReference type="EC" id="3.1.26.3" evidence="3"/>
<dbReference type="PROSITE" id="PS50142">
    <property type="entry name" value="RNASE_3_2"/>
    <property type="match status" value="1"/>
</dbReference>
<evidence type="ECO:0000313" key="10">
    <source>
        <dbReference type="EMBL" id="BAL57196.1"/>
    </source>
</evidence>
<dbReference type="InterPro" id="IPR000999">
    <property type="entry name" value="RNase_III_dom"/>
</dbReference>
<dbReference type="CDD" id="cd10845">
    <property type="entry name" value="DSRM_RNAse_III_family"/>
    <property type="match status" value="1"/>
</dbReference>
<dbReference type="NCBIfam" id="TIGR02191">
    <property type="entry name" value="RNaseIII"/>
    <property type="match status" value="1"/>
</dbReference>
<comment type="catalytic activity">
    <reaction evidence="1">
        <text>Endonucleolytic cleavage to 5'-phosphomonoester.</text>
        <dbReference type="EC" id="3.1.26.3"/>
    </reaction>
</comment>
<dbReference type="PANTHER" id="PTHR11207:SF0">
    <property type="entry name" value="RIBONUCLEASE 3"/>
    <property type="match status" value="1"/>
</dbReference>
<evidence type="ECO:0000256" key="7">
    <source>
        <dbReference type="ARBA" id="ARBA00022884"/>
    </source>
</evidence>
<name>H5SM10_9ZZZZ</name>
<evidence type="ECO:0000259" key="8">
    <source>
        <dbReference type="PROSITE" id="PS50137"/>
    </source>
</evidence>
<feature type="domain" description="RNase III" evidence="9">
    <location>
        <begin position="16"/>
        <end position="138"/>
    </location>
</feature>
<comment type="similarity">
    <text evidence="2">Belongs to the ribonuclease III family.</text>
</comment>
<dbReference type="Pfam" id="PF00035">
    <property type="entry name" value="dsrm"/>
    <property type="match status" value="1"/>
</dbReference>
<feature type="domain" description="DRBM" evidence="8">
    <location>
        <begin position="164"/>
        <end position="233"/>
    </location>
</feature>
<protein>
    <recommendedName>
        <fullName evidence="3">ribonuclease III</fullName>
        <ecNumber evidence="3">3.1.26.3</ecNumber>
    </recommendedName>
</protein>
<dbReference type="GO" id="GO:0010468">
    <property type="term" value="P:regulation of gene expression"/>
    <property type="evidence" value="ECO:0007669"/>
    <property type="project" value="TreeGrafter"/>
</dbReference>
<dbReference type="FunFam" id="1.10.1520.10:FF:000001">
    <property type="entry name" value="Ribonuclease 3"/>
    <property type="match status" value="1"/>
</dbReference>
<evidence type="ECO:0000256" key="4">
    <source>
        <dbReference type="ARBA" id="ARBA00022722"/>
    </source>
</evidence>
<evidence type="ECO:0000259" key="9">
    <source>
        <dbReference type="PROSITE" id="PS50142"/>
    </source>
</evidence>
<dbReference type="PROSITE" id="PS50137">
    <property type="entry name" value="DS_RBD"/>
    <property type="match status" value="1"/>
</dbReference>
<proteinExistence type="inferred from homology"/>
<dbReference type="SMART" id="SM00358">
    <property type="entry name" value="DSRM"/>
    <property type="match status" value="1"/>
</dbReference>
<dbReference type="Gene3D" id="3.30.160.20">
    <property type="match status" value="1"/>
</dbReference>
<dbReference type="PANTHER" id="PTHR11207">
    <property type="entry name" value="RIBONUCLEASE III"/>
    <property type="match status" value="1"/>
</dbReference>
<keyword evidence="5" id="KW-0255">Endonuclease</keyword>
<evidence type="ECO:0000256" key="3">
    <source>
        <dbReference type="ARBA" id="ARBA00012177"/>
    </source>
</evidence>
<dbReference type="GO" id="GO:0003725">
    <property type="term" value="F:double-stranded RNA binding"/>
    <property type="evidence" value="ECO:0007669"/>
    <property type="project" value="TreeGrafter"/>
</dbReference>
<sequence>MSISSHPIDPLDWSHQVGLTFRDWSLLLRALTHRSYCNEHPEVTEDNERLEFLGDAVLDFIVGEWVYHHYPELREGELTRLRSALVRNEQLASFARQIDLGAALRLGAGEAASGARQRTSLLGSAFEALIGALYLDAGLETASRFVRPFLEKTVAALEWTHLLDPKSRLQEWAQAQRLGTPRYVTIAAHGPEHAPLFEVEVYIGDRAYGRGAGPNKQIAALKAAQDALQKIEMGEEPQL</sequence>
<dbReference type="GO" id="GO:0004525">
    <property type="term" value="F:ribonuclease III activity"/>
    <property type="evidence" value="ECO:0007669"/>
    <property type="project" value="UniProtKB-EC"/>
</dbReference>
<gene>
    <name evidence="10" type="ORF">HGMM_F48B01C12</name>
</gene>
<reference evidence="10" key="2">
    <citation type="journal article" date="2012" name="PLoS ONE">
        <title>A Deeply Branching Thermophilic Bacterium with an Ancient Acetyl-CoA Pathway Dominates a Subsurface Ecosystem.</title>
        <authorList>
            <person name="Takami H."/>
            <person name="Noguchi H."/>
            <person name="Takaki Y."/>
            <person name="Uchiyama I."/>
            <person name="Toyoda A."/>
            <person name="Nishi S."/>
            <person name="Chee G.-J."/>
            <person name="Arai W."/>
            <person name="Nunoura T."/>
            <person name="Itoh T."/>
            <person name="Hattori M."/>
            <person name="Takai K."/>
        </authorList>
    </citation>
    <scope>NUCLEOTIDE SEQUENCE</scope>
</reference>
<organism evidence="10">
    <name type="scientific">uncultured prokaryote</name>
    <dbReference type="NCBI Taxonomy" id="198431"/>
    <lineage>
        <taxon>unclassified sequences</taxon>
        <taxon>environmental samples</taxon>
    </lineage>
</organism>
<keyword evidence="7" id="KW-0694">RNA-binding</keyword>
<dbReference type="GO" id="GO:0006364">
    <property type="term" value="P:rRNA processing"/>
    <property type="evidence" value="ECO:0007669"/>
    <property type="project" value="InterPro"/>
</dbReference>
<keyword evidence="6" id="KW-0378">Hydrolase</keyword>
<dbReference type="InterPro" id="IPR036389">
    <property type="entry name" value="RNase_III_sf"/>
</dbReference>
<evidence type="ECO:0000256" key="1">
    <source>
        <dbReference type="ARBA" id="ARBA00000109"/>
    </source>
</evidence>
<evidence type="ECO:0000256" key="6">
    <source>
        <dbReference type="ARBA" id="ARBA00022801"/>
    </source>
</evidence>
<reference evidence="10" key="1">
    <citation type="journal article" date="2005" name="Environ. Microbiol.">
        <title>Genetic and functional properties of uncultivated thermophilic crenarchaeotes from a subsurface gold mine as revealed by analysis of genome fragments.</title>
        <authorList>
            <person name="Nunoura T."/>
            <person name="Hirayama H."/>
            <person name="Takami H."/>
            <person name="Oida H."/>
            <person name="Nishi S."/>
            <person name="Shimamura S."/>
            <person name="Suzuki Y."/>
            <person name="Inagaki F."/>
            <person name="Takai K."/>
            <person name="Nealson K.H."/>
            <person name="Horikoshi K."/>
        </authorList>
    </citation>
    <scope>NUCLEOTIDE SEQUENCE</scope>
</reference>
<dbReference type="Pfam" id="PF14622">
    <property type="entry name" value="Ribonucleas_3_3"/>
    <property type="match status" value="1"/>
</dbReference>
<dbReference type="InterPro" id="IPR011907">
    <property type="entry name" value="RNase_III"/>
</dbReference>